<name>A0ACC0CKJ2_9PEZI</name>
<evidence type="ECO:0000313" key="1">
    <source>
        <dbReference type="EMBL" id="KAI6080934.1"/>
    </source>
</evidence>
<comment type="caution">
    <text evidence="1">The sequence shown here is derived from an EMBL/GenBank/DDBJ whole genome shotgun (WGS) entry which is preliminary data.</text>
</comment>
<dbReference type="EMBL" id="MU394415">
    <property type="protein sequence ID" value="KAI6080934.1"/>
    <property type="molecule type" value="Genomic_DNA"/>
</dbReference>
<accession>A0ACC0CKJ2</accession>
<dbReference type="Proteomes" id="UP001497680">
    <property type="component" value="Unassembled WGS sequence"/>
</dbReference>
<gene>
    <name evidence="1" type="ORF">F4821DRAFT_41289</name>
</gene>
<sequence length="400" mass="46165">MDPCLNQMDIGAPFSLFFWRKGGEPTCFSVDSLMGLEKHENCDLSIIIAPPTDRSSRDSCRQYDIPDEFWLGIEDRVTHDFGVRRFSDGTCITWIHFLCLIPAEDVGIEPEWLRSSLVLKWKPSLIGDHKVVTLILFQPPSYLHYTINQLYHAKGTWEDALLDPYHLVDAAFEAWYQNTNEQAWKVLGMARDEEIITFQQSKLAAPSELDLIEINYNRIHHRAKNALHVMEAVDAVLLSLECVLNEHVDMQRDAGLVWKTAHDKLRHRREKFRSTKLQLSSTNQRLKNVINLAFNIGTWRDSRVMREDSYVMKTLTMVALIFVPIGTIAAIFGSQFFGTGEIDLPDGSVQRSTYVTPQFWIFWVITIPATFILLVGWMLWVKKIDFLVWRSKGKSPENMV</sequence>
<protein>
    <submittedName>
        <fullName evidence="1">Uncharacterized protein</fullName>
    </submittedName>
</protein>
<keyword evidence="2" id="KW-1185">Reference proteome</keyword>
<reference evidence="1 2" key="1">
    <citation type="journal article" date="2022" name="New Phytol.">
        <title>Ecological generalism drives hyperdiversity of secondary metabolite gene clusters in xylarialean endophytes.</title>
        <authorList>
            <person name="Franco M.E.E."/>
            <person name="Wisecaver J.H."/>
            <person name="Arnold A.E."/>
            <person name="Ju Y.M."/>
            <person name="Slot J.C."/>
            <person name="Ahrendt S."/>
            <person name="Moore L.P."/>
            <person name="Eastman K.E."/>
            <person name="Scott K."/>
            <person name="Konkel Z."/>
            <person name="Mondo S.J."/>
            <person name="Kuo A."/>
            <person name="Hayes R.D."/>
            <person name="Haridas S."/>
            <person name="Andreopoulos B."/>
            <person name="Riley R."/>
            <person name="LaButti K."/>
            <person name="Pangilinan J."/>
            <person name="Lipzen A."/>
            <person name="Amirebrahimi M."/>
            <person name="Yan J."/>
            <person name="Adam C."/>
            <person name="Keymanesh K."/>
            <person name="Ng V."/>
            <person name="Louie K."/>
            <person name="Northen T."/>
            <person name="Drula E."/>
            <person name="Henrissat B."/>
            <person name="Hsieh H.M."/>
            <person name="Youens-Clark K."/>
            <person name="Lutzoni F."/>
            <person name="Miadlikowska J."/>
            <person name="Eastwood D.C."/>
            <person name="Hamelin R.C."/>
            <person name="Grigoriev I.V."/>
            <person name="U'Ren J.M."/>
        </authorList>
    </citation>
    <scope>NUCLEOTIDE SEQUENCE [LARGE SCALE GENOMIC DNA]</scope>
    <source>
        <strain evidence="1 2">ER1909</strain>
    </source>
</reference>
<evidence type="ECO:0000313" key="2">
    <source>
        <dbReference type="Proteomes" id="UP001497680"/>
    </source>
</evidence>
<organism evidence="1 2">
    <name type="scientific">Hypoxylon rubiginosum</name>
    <dbReference type="NCBI Taxonomy" id="110542"/>
    <lineage>
        <taxon>Eukaryota</taxon>
        <taxon>Fungi</taxon>
        <taxon>Dikarya</taxon>
        <taxon>Ascomycota</taxon>
        <taxon>Pezizomycotina</taxon>
        <taxon>Sordariomycetes</taxon>
        <taxon>Xylariomycetidae</taxon>
        <taxon>Xylariales</taxon>
        <taxon>Hypoxylaceae</taxon>
        <taxon>Hypoxylon</taxon>
    </lineage>
</organism>
<proteinExistence type="predicted"/>